<feature type="zinc finger region" description="dksA C4-type" evidence="4">
    <location>
        <begin position="85"/>
        <end position="109"/>
    </location>
</feature>
<protein>
    <submittedName>
        <fullName evidence="6">Molecular chaperone DnaK</fullName>
    </submittedName>
</protein>
<dbReference type="InterPro" id="IPR037187">
    <property type="entry name" value="DnaK_N"/>
</dbReference>
<evidence type="ECO:0000256" key="2">
    <source>
        <dbReference type="ARBA" id="ARBA00022771"/>
    </source>
</evidence>
<dbReference type="InterPro" id="IPR000962">
    <property type="entry name" value="Znf_DskA_TraR"/>
</dbReference>
<keyword evidence="2" id="KW-0863">Zinc-finger</keyword>
<evidence type="ECO:0000256" key="1">
    <source>
        <dbReference type="ARBA" id="ARBA00022723"/>
    </source>
</evidence>
<evidence type="ECO:0000259" key="5">
    <source>
        <dbReference type="Pfam" id="PF01258"/>
    </source>
</evidence>
<keyword evidence="3" id="KW-0862">Zinc</keyword>
<evidence type="ECO:0000313" key="6">
    <source>
        <dbReference type="EMBL" id="BBJ05817.1"/>
    </source>
</evidence>
<dbReference type="AlphaFoldDB" id="A0A455WG19"/>
<feature type="domain" description="Zinc finger DksA/TraR C4-type" evidence="5">
    <location>
        <begin position="81"/>
        <end position="110"/>
    </location>
</feature>
<proteinExistence type="predicted"/>
<dbReference type="EMBL" id="AP019537">
    <property type="protein sequence ID" value="BBJ05817.1"/>
    <property type="molecule type" value="Genomic_DNA"/>
</dbReference>
<reference evidence="6" key="1">
    <citation type="submission" date="2019-03" db="EMBL/GenBank/DDBJ databases">
        <title>Whole genome analysis of nitrate-reducing bacteria Marinobacter hydrocarbonoclasticus YB03.</title>
        <authorList>
            <person name="Azam A.H."/>
            <person name="Yuk S.R."/>
            <person name="Kamarisima K."/>
            <person name="Miyanaga K."/>
            <person name="Tanji Y."/>
        </authorList>
    </citation>
    <scope>NUCLEOTIDE SEQUENCE</scope>
    <source>
        <strain evidence="6">YB03</strain>
    </source>
</reference>
<dbReference type="GO" id="GO:0008270">
    <property type="term" value="F:zinc ion binding"/>
    <property type="evidence" value="ECO:0007669"/>
    <property type="project" value="UniProtKB-KW"/>
</dbReference>
<evidence type="ECO:0000256" key="3">
    <source>
        <dbReference type="ARBA" id="ARBA00022833"/>
    </source>
</evidence>
<dbReference type="PANTHER" id="PTHR33823">
    <property type="entry name" value="RNA POLYMERASE-BINDING TRANSCRIPTION FACTOR DKSA-RELATED"/>
    <property type="match status" value="1"/>
</dbReference>
<dbReference type="Pfam" id="PF01258">
    <property type="entry name" value="zf-dskA_traR"/>
    <property type="match status" value="1"/>
</dbReference>
<gene>
    <name evidence="6" type="ORF">YBY_36660</name>
</gene>
<name>A0A455WG19_MARNT</name>
<organism evidence="6">
    <name type="scientific">Marinobacter nauticus</name>
    <name type="common">Marinobacter hydrocarbonoclasticus</name>
    <name type="synonym">Marinobacter aquaeolei</name>
    <dbReference type="NCBI Taxonomy" id="2743"/>
    <lineage>
        <taxon>Bacteria</taxon>
        <taxon>Pseudomonadati</taxon>
        <taxon>Pseudomonadota</taxon>
        <taxon>Gammaproteobacteria</taxon>
        <taxon>Pseudomonadales</taxon>
        <taxon>Marinobacteraceae</taxon>
        <taxon>Marinobacter</taxon>
    </lineage>
</organism>
<sequence>MKPEELEKFRQRLLELREELLSTSEARDQASDTVHLDQQSVGRLSRMDALQGQALAKAGKERADRQLKMIEAALMRIDNDDYGECMECGEPINPRRLEIDPTIRYCIDCAS</sequence>
<dbReference type="Gene3D" id="1.20.120.910">
    <property type="entry name" value="DksA, coiled-coil domain"/>
    <property type="match status" value="1"/>
</dbReference>
<accession>A0A455WG19</accession>
<dbReference type="SUPFAM" id="SSF109635">
    <property type="entry name" value="DnaK suppressor protein DksA, alpha-hairpin domain"/>
    <property type="match status" value="1"/>
</dbReference>
<dbReference type="SUPFAM" id="SSF57716">
    <property type="entry name" value="Glucocorticoid receptor-like (DNA-binding domain)"/>
    <property type="match status" value="1"/>
</dbReference>
<keyword evidence="1" id="KW-0479">Metal-binding</keyword>
<dbReference type="PANTHER" id="PTHR33823:SF4">
    <property type="entry name" value="GENERAL STRESS PROTEIN 16O"/>
    <property type="match status" value="1"/>
</dbReference>
<dbReference type="PROSITE" id="PS51128">
    <property type="entry name" value="ZF_DKSA_2"/>
    <property type="match status" value="1"/>
</dbReference>
<evidence type="ECO:0000256" key="4">
    <source>
        <dbReference type="PROSITE-ProRule" id="PRU00510"/>
    </source>
</evidence>